<comment type="similarity">
    <text evidence="1">Belongs to the aldehyde dehydrogenase family.</text>
</comment>
<dbReference type="KEGG" id="spii:G7077_03460"/>
<dbReference type="InterPro" id="IPR050740">
    <property type="entry name" value="Aldehyde_DH_Superfamily"/>
</dbReference>
<proteinExistence type="inferred from homology"/>
<evidence type="ECO:0000313" key="4">
    <source>
        <dbReference type="EMBL" id="QIK79908.1"/>
    </source>
</evidence>
<accession>A0A6G7YT32</accession>
<dbReference type="AlphaFoldDB" id="A0A6G7YT32"/>
<dbReference type="GO" id="GO:0009450">
    <property type="term" value="P:gamma-aminobutyric acid catabolic process"/>
    <property type="evidence" value="ECO:0007669"/>
    <property type="project" value="TreeGrafter"/>
</dbReference>
<dbReference type="Gene3D" id="3.40.605.10">
    <property type="entry name" value="Aldehyde Dehydrogenase, Chain A, domain 1"/>
    <property type="match status" value="1"/>
</dbReference>
<dbReference type="InterPro" id="IPR016161">
    <property type="entry name" value="Ald_DH/histidinol_DH"/>
</dbReference>
<name>A0A6G7YT32_9SPHN</name>
<dbReference type="PANTHER" id="PTHR43353">
    <property type="entry name" value="SUCCINATE-SEMIALDEHYDE DEHYDROGENASE, MITOCHONDRIAL"/>
    <property type="match status" value="1"/>
</dbReference>
<dbReference type="Proteomes" id="UP000503222">
    <property type="component" value="Chromosome"/>
</dbReference>
<dbReference type="Pfam" id="PF00171">
    <property type="entry name" value="Aldedh"/>
    <property type="match status" value="1"/>
</dbReference>
<sequence length="477" mass="51369">MPMGYETDLKLFIDGSWRTGENRDHFAVVNPVDGNRIADLPLATEADLNEAAEAARRAFPIWRDTAVEERGTILRTTAQILRKRADQIAAIMTQEQGKPLAESRAEVAGSASMFDWYAEEIKRDYGRVLVRPTGQRSIVTHQPVGPVATFTPWNFPLYLLAKKVAAALAAGCSVISKPPEETPGSTQALAEALDHAGLPRGVFQMVFGNPDLVSRTLIAHPAIRKISFTGSTPVGKHLMKLCADSMTRVTLELGGHAPVLIFDDCDLDKTLDMVVPQKFRNAGQVCVSPTRFYVQEGIYDAFLKGFAERTAQVKVGDGLLTDTKMGPLANKRRPEAIGALVDDAKAKGAKLLAGGEPGDSGFFFRPTLLADVPLDANIMNEEPFGPVAVSRSFTSFDEAIEQANRLPYGLAAFAFTENGRRANLLGDAIEAGMVGINTFAISTADTPFGGVKDSGFGSEGGKEGLESYQVVKAIHQA</sequence>
<dbReference type="InterPro" id="IPR015590">
    <property type="entry name" value="Aldehyde_DH_dom"/>
</dbReference>
<dbReference type="EMBL" id="CP049869">
    <property type="protein sequence ID" value="QIK79908.1"/>
    <property type="molecule type" value="Genomic_DNA"/>
</dbReference>
<reference evidence="4 5" key="1">
    <citation type="submission" date="2020-03" db="EMBL/GenBank/DDBJ databases">
        <title>Sphingomonas sp. nov., isolated from fish.</title>
        <authorList>
            <person name="Hyun D.-W."/>
            <person name="Bae J.-W."/>
        </authorList>
    </citation>
    <scope>NUCLEOTIDE SEQUENCE [LARGE SCALE GENOMIC DNA]</scope>
    <source>
        <strain evidence="4 5">HDW15B</strain>
    </source>
</reference>
<evidence type="ECO:0000259" key="3">
    <source>
        <dbReference type="Pfam" id="PF00171"/>
    </source>
</evidence>
<gene>
    <name evidence="4" type="ORF">G7077_03460</name>
</gene>
<dbReference type="InterPro" id="IPR016163">
    <property type="entry name" value="Ald_DH_C"/>
</dbReference>
<dbReference type="FunFam" id="3.40.605.10:FF:000007">
    <property type="entry name" value="NAD/NADP-dependent betaine aldehyde dehydrogenase"/>
    <property type="match status" value="1"/>
</dbReference>
<keyword evidence="5" id="KW-1185">Reference proteome</keyword>
<dbReference type="FunFam" id="3.40.309.10:FF:000009">
    <property type="entry name" value="Aldehyde dehydrogenase A"/>
    <property type="match status" value="1"/>
</dbReference>
<evidence type="ECO:0000256" key="2">
    <source>
        <dbReference type="ARBA" id="ARBA00023002"/>
    </source>
</evidence>
<dbReference type="SUPFAM" id="SSF53720">
    <property type="entry name" value="ALDH-like"/>
    <property type="match status" value="1"/>
</dbReference>
<dbReference type="PANTHER" id="PTHR43353:SF5">
    <property type="entry name" value="SUCCINATE-SEMIALDEHYDE DEHYDROGENASE, MITOCHONDRIAL"/>
    <property type="match status" value="1"/>
</dbReference>
<dbReference type="CDD" id="cd07103">
    <property type="entry name" value="ALDH_F5_SSADH_GabD"/>
    <property type="match status" value="1"/>
</dbReference>
<evidence type="ECO:0000256" key="1">
    <source>
        <dbReference type="ARBA" id="ARBA00009986"/>
    </source>
</evidence>
<dbReference type="InterPro" id="IPR016162">
    <property type="entry name" value="Ald_DH_N"/>
</dbReference>
<feature type="domain" description="Aldehyde dehydrogenase" evidence="3">
    <location>
        <begin position="17"/>
        <end position="474"/>
    </location>
</feature>
<protein>
    <submittedName>
        <fullName evidence="4">NAD-dependent succinate-semialdehyde dehydrogenase</fullName>
    </submittedName>
</protein>
<organism evidence="4 5">
    <name type="scientific">Sphingomonas piscis</name>
    <dbReference type="NCBI Taxonomy" id="2714943"/>
    <lineage>
        <taxon>Bacteria</taxon>
        <taxon>Pseudomonadati</taxon>
        <taxon>Pseudomonadota</taxon>
        <taxon>Alphaproteobacteria</taxon>
        <taxon>Sphingomonadales</taxon>
        <taxon>Sphingomonadaceae</taxon>
        <taxon>Sphingomonas</taxon>
    </lineage>
</organism>
<dbReference type="Gene3D" id="3.40.309.10">
    <property type="entry name" value="Aldehyde Dehydrogenase, Chain A, domain 2"/>
    <property type="match status" value="1"/>
</dbReference>
<keyword evidence="2" id="KW-0560">Oxidoreductase</keyword>
<evidence type="ECO:0000313" key="5">
    <source>
        <dbReference type="Proteomes" id="UP000503222"/>
    </source>
</evidence>
<dbReference type="GO" id="GO:0004777">
    <property type="term" value="F:succinate-semialdehyde dehydrogenase (NAD+) activity"/>
    <property type="evidence" value="ECO:0007669"/>
    <property type="project" value="TreeGrafter"/>
</dbReference>